<evidence type="ECO:0000256" key="4">
    <source>
        <dbReference type="ARBA" id="ARBA00023180"/>
    </source>
</evidence>
<dbReference type="Pfam" id="PF00135">
    <property type="entry name" value="COesterase"/>
    <property type="match status" value="2"/>
</dbReference>
<feature type="domain" description="Carboxylesterase type B" evidence="6">
    <location>
        <begin position="21"/>
        <end position="63"/>
    </location>
</feature>
<feature type="chain" id="PRO_5027166265" description="Carboxylic ester hydrolase" evidence="5">
    <location>
        <begin position="19"/>
        <end position="516"/>
    </location>
</feature>
<reference evidence="8" key="1">
    <citation type="submission" date="2020-01" db="EMBL/GenBank/DDBJ databases">
        <title>Draft genome sequence of the Termite Coptotermes fromosanus.</title>
        <authorList>
            <person name="Itakura S."/>
            <person name="Yosikawa Y."/>
            <person name="Umezawa K."/>
        </authorList>
    </citation>
    <scope>NUCLEOTIDE SEQUENCE [LARGE SCALE GENOMIC DNA]</scope>
</reference>
<keyword evidence="2" id="KW-0719">Serine esterase</keyword>
<evidence type="ECO:0000256" key="1">
    <source>
        <dbReference type="ARBA" id="ARBA00005964"/>
    </source>
</evidence>
<evidence type="ECO:0000313" key="8">
    <source>
        <dbReference type="Proteomes" id="UP000502823"/>
    </source>
</evidence>
<dbReference type="InterPro" id="IPR029058">
    <property type="entry name" value="AB_hydrolase_fold"/>
</dbReference>
<dbReference type="EMBL" id="BLKM01001738">
    <property type="protein sequence ID" value="GFG40311.1"/>
    <property type="molecule type" value="Genomic_DNA"/>
</dbReference>
<comment type="caution">
    <text evidence="7">The sequence shown here is derived from an EMBL/GenBank/DDBJ whole genome shotgun (WGS) entry which is preliminary data.</text>
</comment>
<dbReference type="GO" id="GO:0052689">
    <property type="term" value="F:carboxylic ester hydrolase activity"/>
    <property type="evidence" value="ECO:0007669"/>
    <property type="project" value="UniProtKB-KW"/>
</dbReference>
<dbReference type="Gene3D" id="3.40.50.1820">
    <property type="entry name" value="alpha/beta hydrolase"/>
    <property type="match status" value="1"/>
</dbReference>
<dbReference type="InterPro" id="IPR002018">
    <property type="entry name" value="CarbesteraseB"/>
</dbReference>
<dbReference type="PROSITE" id="PS00122">
    <property type="entry name" value="CARBOXYLESTERASE_B_1"/>
    <property type="match status" value="1"/>
</dbReference>
<dbReference type="InterPro" id="IPR050309">
    <property type="entry name" value="Type-B_Carboxylest/Lipase"/>
</dbReference>
<proteinExistence type="inferred from homology"/>
<evidence type="ECO:0000256" key="2">
    <source>
        <dbReference type="ARBA" id="ARBA00022487"/>
    </source>
</evidence>
<dbReference type="InterPro" id="IPR019826">
    <property type="entry name" value="Carboxylesterase_B_AS"/>
</dbReference>
<name>A0A6L2Q5W3_COPFO</name>
<dbReference type="SUPFAM" id="SSF53474">
    <property type="entry name" value="alpha/beta-Hydrolases"/>
    <property type="match status" value="1"/>
</dbReference>
<feature type="domain" description="Carboxylesterase type B" evidence="6">
    <location>
        <begin position="101"/>
        <end position="502"/>
    </location>
</feature>
<evidence type="ECO:0000313" key="7">
    <source>
        <dbReference type="EMBL" id="GFG40311.1"/>
    </source>
</evidence>
<comment type="similarity">
    <text evidence="1 5">Belongs to the type-B carboxylesterase/lipase family.</text>
</comment>
<protein>
    <recommendedName>
        <fullName evidence="5">Carboxylic ester hydrolase</fullName>
        <ecNumber evidence="5">3.1.1.-</ecNumber>
    </recommendedName>
</protein>
<keyword evidence="3 5" id="KW-0378">Hydrolase</keyword>
<keyword evidence="5" id="KW-0732">Signal</keyword>
<evidence type="ECO:0000259" key="6">
    <source>
        <dbReference type="Pfam" id="PF00135"/>
    </source>
</evidence>
<dbReference type="InParanoid" id="A0A6L2Q5W3"/>
<keyword evidence="8" id="KW-1185">Reference proteome</keyword>
<dbReference type="AlphaFoldDB" id="A0A6L2Q5W3"/>
<evidence type="ECO:0000256" key="3">
    <source>
        <dbReference type="ARBA" id="ARBA00022801"/>
    </source>
</evidence>
<dbReference type="Proteomes" id="UP000502823">
    <property type="component" value="Unassembled WGS sequence"/>
</dbReference>
<keyword evidence="4" id="KW-0325">Glycoprotein</keyword>
<dbReference type="PANTHER" id="PTHR11559">
    <property type="entry name" value="CARBOXYLESTERASE"/>
    <property type="match status" value="1"/>
</dbReference>
<accession>A0A6L2Q5W3</accession>
<evidence type="ECO:0000256" key="5">
    <source>
        <dbReference type="RuleBase" id="RU361235"/>
    </source>
</evidence>
<dbReference type="EC" id="3.1.1.-" evidence="5"/>
<feature type="signal peptide" evidence="5">
    <location>
        <begin position="1"/>
        <end position="18"/>
    </location>
</feature>
<organism evidence="7 8">
    <name type="scientific">Coptotermes formosanus</name>
    <name type="common">Formosan subterranean termite</name>
    <dbReference type="NCBI Taxonomy" id="36987"/>
    <lineage>
        <taxon>Eukaryota</taxon>
        <taxon>Metazoa</taxon>
        <taxon>Ecdysozoa</taxon>
        <taxon>Arthropoda</taxon>
        <taxon>Hexapoda</taxon>
        <taxon>Insecta</taxon>
        <taxon>Pterygota</taxon>
        <taxon>Neoptera</taxon>
        <taxon>Polyneoptera</taxon>
        <taxon>Dictyoptera</taxon>
        <taxon>Blattodea</taxon>
        <taxon>Blattoidea</taxon>
        <taxon>Termitoidae</taxon>
        <taxon>Rhinotermitidae</taxon>
        <taxon>Coptotermes</taxon>
    </lineage>
</organism>
<dbReference type="OrthoDB" id="19653at2759"/>
<gene>
    <name evidence="7" type="ORF">Cfor_02105</name>
</gene>
<sequence>MTPYMFAVVLALLAAVLAGDVVVIKQGQLKGHRLTTRKGREISAFQGIPYAKPPVGKLRFQPPGWLHVRVGKPPSWLHVRVGMPPGWLHVRVAKPPGWLHVRIPARAAELGPLDVMVWIHGGGWFTGSGNTDMYGPQYLLDKDVILVTINYRLGTLGFLSTEDAVCPGNNGMKDQVAALRWVRDNIAVFGGNPNSVTIFGESAGAASSHLHMLSPASKGLFHRSISQSGIATGGWAVTRKGKAKPLAEQVAGLFDCPAHPSTDLISCLRKQDAYKLYNADLAIAAGSDDFLQFVPVVENQVGEGDEAFLTEYPKQILLSQDLDLVPWMVGFTSKDGGLFAGLARTFDIYCITGGPKESDNKLEDSFLVKTQLSNPEDKSLAKDVAQKMQKFYFRDKSNTAAVFSSAVDMVTDLFFLAGTNLAAKLHSRKGATVYYYCFDYRGSKSFITVFTNETVDDGPVHLDDLLYLFPQNHAFPNLKLTPEDEYMVETMTTLWVNFAHTGYVKRVLYFSMQLIC</sequence>